<dbReference type="Pfam" id="PF05231">
    <property type="entry name" value="MASE1"/>
    <property type="match status" value="1"/>
</dbReference>
<name>A0ABW7D3C1_9GAMM</name>
<feature type="transmembrane region" description="Helical" evidence="6">
    <location>
        <begin position="115"/>
        <end position="136"/>
    </location>
</feature>
<feature type="transmembrane region" description="Helical" evidence="6">
    <location>
        <begin position="84"/>
        <end position="103"/>
    </location>
</feature>
<evidence type="ECO:0000256" key="3">
    <source>
        <dbReference type="ARBA" id="ARBA00022692"/>
    </source>
</evidence>
<evidence type="ECO:0000256" key="5">
    <source>
        <dbReference type="ARBA" id="ARBA00023136"/>
    </source>
</evidence>
<feature type="transmembrane region" description="Helical" evidence="6">
    <location>
        <begin position="15"/>
        <end position="34"/>
    </location>
</feature>
<keyword evidence="5 6" id="KW-0472">Membrane</keyword>
<accession>A0ABW7D3C1</accession>
<keyword evidence="9" id="KW-1185">Reference proteome</keyword>
<dbReference type="EMBL" id="JBHGCJ010000020">
    <property type="protein sequence ID" value="MFG6111429.1"/>
    <property type="molecule type" value="Genomic_DNA"/>
</dbReference>
<evidence type="ECO:0000259" key="7">
    <source>
        <dbReference type="Pfam" id="PF05231"/>
    </source>
</evidence>
<evidence type="ECO:0000256" key="4">
    <source>
        <dbReference type="ARBA" id="ARBA00022989"/>
    </source>
</evidence>
<feature type="transmembrane region" description="Helical" evidence="6">
    <location>
        <begin position="187"/>
        <end position="208"/>
    </location>
</feature>
<evidence type="ECO:0000256" key="2">
    <source>
        <dbReference type="ARBA" id="ARBA00022475"/>
    </source>
</evidence>
<reference evidence="8 9" key="1">
    <citation type="submission" date="2024-09" db="EMBL/GenBank/DDBJ databases">
        <authorList>
            <consortium name="All-Russian atlas of soil microorganisms"/>
            <consortium name="as a basis for the search for new antimicrobial producers and enzymes with unique properties"/>
            <person name="Sokolova E.A."/>
            <person name="Voronina E.N."/>
        </authorList>
    </citation>
    <scope>NUCLEOTIDE SEQUENCE [LARGE SCALE GENOMIC DNA]</scope>
    <source>
        <strain evidence="8 9">AF-22b-331.1</strain>
    </source>
</reference>
<gene>
    <name evidence="8" type="ORF">ACEU0G_001765</name>
</gene>
<comment type="subcellular location">
    <subcellularLocation>
        <location evidence="1">Cell membrane</location>
        <topology evidence="1">Multi-pass membrane protein</topology>
    </subcellularLocation>
</comment>
<evidence type="ECO:0000256" key="6">
    <source>
        <dbReference type="SAM" id="Phobius"/>
    </source>
</evidence>
<protein>
    <submittedName>
        <fullName evidence="8">MASE1 domain-containing protein</fullName>
    </submittedName>
</protein>
<comment type="caution">
    <text evidence="8">The sequence shown here is derived from an EMBL/GenBank/DDBJ whole genome shotgun (WGS) entry which is preliminary data.</text>
</comment>
<evidence type="ECO:0000256" key="1">
    <source>
        <dbReference type="ARBA" id="ARBA00004651"/>
    </source>
</evidence>
<feature type="domain" description="MASE1" evidence="7">
    <location>
        <begin position="21"/>
        <end position="288"/>
    </location>
</feature>
<evidence type="ECO:0000313" key="8">
    <source>
        <dbReference type="EMBL" id="MFG6111429.1"/>
    </source>
</evidence>
<dbReference type="RefSeq" id="WP_394164694.1">
    <property type="nucleotide sequence ID" value="NZ_JBHGCJ010000020.1"/>
</dbReference>
<keyword evidence="2" id="KW-1003">Cell membrane</keyword>
<feature type="transmembrane region" description="Helical" evidence="6">
    <location>
        <begin position="46"/>
        <end position="64"/>
    </location>
</feature>
<sequence>MQLDWWKDGLQVNLHIRPAGFVLAAAYAIACWAARQLSLDQFYLPAGVRVAAVLLCPPRFWPYLLLGEYAYFMQMRYPMVEKYGLTWVILASASLMPAVMLVVRLHRKMMAATKTMWLISVAAASAVVVTSLNIALSELLWPIPPEMPAATGIARYIVGDFIGILTVAPLALLWARRHAEPEWTTAFRRQTLAALSLMLLLGFSAMLIPPESATAKTSVQLLMAVPAIALTCLHGWRGAAMGVPALNLIIGLTTPGPYPSSFDPASFATQQVMAIAGAALFVLGARITHYYHRYRIRDVNEKNAIKLARSSHRASEMDLRERAIHLKKLGDGIDMSLTEVVNWLKQQGHHAIATSLLHTSAVHSRQFREQASMVYPTALEQVGLYVALQAGGVREAWDLTHRVVRPQLTGDPCQLSIEVQLATYRALTDSVSLLLKHESGQIRVRARCGRFEGRSGILVTVALLDARRALSGATETLAMERLAGRILAYGGVIHCRQNRIRMVLMEGPTRTPSEVKDYSGFAPIGAAGSDNHQALT</sequence>
<dbReference type="InterPro" id="IPR007895">
    <property type="entry name" value="MASE1"/>
</dbReference>
<feature type="transmembrane region" description="Helical" evidence="6">
    <location>
        <begin position="156"/>
        <end position="175"/>
    </location>
</feature>
<evidence type="ECO:0000313" key="9">
    <source>
        <dbReference type="Proteomes" id="UP001605261"/>
    </source>
</evidence>
<dbReference type="Proteomes" id="UP001605261">
    <property type="component" value="Unassembled WGS sequence"/>
</dbReference>
<proteinExistence type="predicted"/>
<feature type="transmembrane region" description="Helical" evidence="6">
    <location>
        <begin position="267"/>
        <end position="287"/>
    </location>
</feature>
<keyword evidence="4 6" id="KW-1133">Transmembrane helix</keyword>
<organism evidence="8 9">
    <name type="scientific">Stenotrophomonas nematodicola</name>
    <dbReference type="NCBI Taxonomy" id="2656746"/>
    <lineage>
        <taxon>Bacteria</taxon>
        <taxon>Pseudomonadati</taxon>
        <taxon>Pseudomonadota</taxon>
        <taxon>Gammaproteobacteria</taxon>
        <taxon>Lysobacterales</taxon>
        <taxon>Lysobacteraceae</taxon>
        <taxon>Stenotrophomonas</taxon>
    </lineage>
</organism>
<keyword evidence="3 6" id="KW-0812">Transmembrane</keyword>